<organism evidence="1 2">
    <name type="scientific">Brachionus plicatilis</name>
    <name type="common">Marine rotifer</name>
    <name type="synonym">Brachionus muelleri</name>
    <dbReference type="NCBI Taxonomy" id="10195"/>
    <lineage>
        <taxon>Eukaryota</taxon>
        <taxon>Metazoa</taxon>
        <taxon>Spiralia</taxon>
        <taxon>Gnathifera</taxon>
        <taxon>Rotifera</taxon>
        <taxon>Eurotatoria</taxon>
        <taxon>Monogononta</taxon>
        <taxon>Pseudotrocha</taxon>
        <taxon>Ploima</taxon>
        <taxon>Brachionidae</taxon>
        <taxon>Brachionus</taxon>
    </lineage>
</organism>
<accession>A0A3M7TD67</accession>
<dbReference type="Proteomes" id="UP000276133">
    <property type="component" value="Unassembled WGS sequence"/>
</dbReference>
<sequence>MDSFKSEALLWFERFFLANICYFPKLYKSHKSQTLSSSPQYLPGTSKIHLTAIITAWDEFMLPFFHQFMFALKQDRKNFQATKFKKKLNVKALKVSGHYQHLSYHQCHKKKNNLFICNTIREIKKSFKVFCLAKKFLGACKIRKY</sequence>
<gene>
    <name evidence="1" type="ORF">BpHYR1_022750</name>
</gene>
<keyword evidence="2" id="KW-1185">Reference proteome</keyword>
<evidence type="ECO:0000313" key="1">
    <source>
        <dbReference type="EMBL" id="RNA45131.1"/>
    </source>
</evidence>
<comment type="caution">
    <text evidence="1">The sequence shown here is derived from an EMBL/GenBank/DDBJ whole genome shotgun (WGS) entry which is preliminary data.</text>
</comment>
<reference evidence="1 2" key="1">
    <citation type="journal article" date="2018" name="Sci. Rep.">
        <title>Genomic signatures of local adaptation to the degree of environmental predictability in rotifers.</title>
        <authorList>
            <person name="Franch-Gras L."/>
            <person name="Hahn C."/>
            <person name="Garcia-Roger E.M."/>
            <person name="Carmona M.J."/>
            <person name="Serra M."/>
            <person name="Gomez A."/>
        </authorList>
    </citation>
    <scope>NUCLEOTIDE SEQUENCE [LARGE SCALE GENOMIC DNA]</scope>
    <source>
        <strain evidence="1">HYR1</strain>
    </source>
</reference>
<dbReference type="EMBL" id="REGN01000018">
    <property type="protein sequence ID" value="RNA45131.1"/>
    <property type="molecule type" value="Genomic_DNA"/>
</dbReference>
<dbReference type="AlphaFoldDB" id="A0A3M7TD67"/>
<evidence type="ECO:0000313" key="2">
    <source>
        <dbReference type="Proteomes" id="UP000276133"/>
    </source>
</evidence>
<name>A0A3M7TD67_BRAPC</name>
<proteinExistence type="predicted"/>
<protein>
    <submittedName>
        <fullName evidence="1">Uncharacterized protein</fullName>
    </submittedName>
</protein>